<evidence type="ECO:0000256" key="2">
    <source>
        <dbReference type="ARBA" id="ARBA00022448"/>
    </source>
</evidence>
<dbReference type="InterPro" id="IPR015856">
    <property type="entry name" value="ABC_transpr_CbiO/EcfA_su"/>
</dbReference>
<evidence type="ECO:0000256" key="1">
    <source>
        <dbReference type="ARBA" id="ARBA00005417"/>
    </source>
</evidence>
<dbReference type="Proteomes" id="UP000824078">
    <property type="component" value="Unassembled WGS sequence"/>
</dbReference>
<dbReference type="SMART" id="SM00382">
    <property type="entry name" value="AAA"/>
    <property type="match status" value="1"/>
</dbReference>
<dbReference type="GO" id="GO:0005524">
    <property type="term" value="F:ATP binding"/>
    <property type="evidence" value="ECO:0007669"/>
    <property type="project" value="UniProtKB-KW"/>
</dbReference>
<accession>A0A9D1L4I4</accession>
<evidence type="ECO:0000256" key="4">
    <source>
        <dbReference type="ARBA" id="ARBA00022840"/>
    </source>
</evidence>
<dbReference type="InterPro" id="IPR050095">
    <property type="entry name" value="ECF_ABC_transporter_ATP-bd"/>
</dbReference>
<protein>
    <submittedName>
        <fullName evidence="6">ABC transporter ATP-binding protein</fullName>
    </submittedName>
</protein>
<evidence type="ECO:0000256" key="3">
    <source>
        <dbReference type="ARBA" id="ARBA00022741"/>
    </source>
</evidence>
<dbReference type="SUPFAM" id="SSF52540">
    <property type="entry name" value="P-loop containing nucleoside triphosphate hydrolases"/>
    <property type="match status" value="1"/>
</dbReference>
<dbReference type="GO" id="GO:0042626">
    <property type="term" value="F:ATPase-coupled transmembrane transporter activity"/>
    <property type="evidence" value="ECO:0007669"/>
    <property type="project" value="TreeGrafter"/>
</dbReference>
<comment type="caution">
    <text evidence="6">The sequence shown here is derived from an EMBL/GenBank/DDBJ whole genome shotgun (WGS) entry which is preliminary data.</text>
</comment>
<dbReference type="InterPro" id="IPR003439">
    <property type="entry name" value="ABC_transporter-like_ATP-bd"/>
</dbReference>
<dbReference type="InterPro" id="IPR017871">
    <property type="entry name" value="ABC_transporter-like_CS"/>
</dbReference>
<dbReference type="InterPro" id="IPR003593">
    <property type="entry name" value="AAA+_ATPase"/>
</dbReference>
<dbReference type="Pfam" id="PF00005">
    <property type="entry name" value="ABC_tran"/>
    <property type="match status" value="1"/>
</dbReference>
<evidence type="ECO:0000259" key="5">
    <source>
        <dbReference type="PROSITE" id="PS50893"/>
    </source>
</evidence>
<dbReference type="PROSITE" id="PS50893">
    <property type="entry name" value="ABC_TRANSPORTER_2"/>
    <property type="match status" value="1"/>
</dbReference>
<dbReference type="EMBL" id="DVMQ01000006">
    <property type="protein sequence ID" value="HIU23676.1"/>
    <property type="molecule type" value="Genomic_DNA"/>
</dbReference>
<comment type="similarity">
    <text evidence="1">Belongs to the ABC transporter superfamily.</text>
</comment>
<reference evidence="6" key="2">
    <citation type="journal article" date="2021" name="PeerJ">
        <title>Extensive microbial diversity within the chicken gut microbiome revealed by metagenomics and culture.</title>
        <authorList>
            <person name="Gilroy R."/>
            <person name="Ravi A."/>
            <person name="Getino M."/>
            <person name="Pursley I."/>
            <person name="Horton D.L."/>
            <person name="Alikhan N.F."/>
            <person name="Baker D."/>
            <person name="Gharbi K."/>
            <person name="Hall N."/>
            <person name="Watson M."/>
            <person name="Adriaenssens E.M."/>
            <person name="Foster-Nyarko E."/>
            <person name="Jarju S."/>
            <person name="Secka A."/>
            <person name="Antonio M."/>
            <person name="Oren A."/>
            <person name="Chaudhuri R.R."/>
            <person name="La Ragione R."/>
            <person name="Hildebrand F."/>
            <person name="Pallen M.J."/>
        </authorList>
    </citation>
    <scope>NUCLEOTIDE SEQUENCE</scope>
    <source>
        <strain evidence="6">ChiHjej12B11-29160</strain>
    </source>
</reference>
<proteinExistence type="inferred from homology"/>
<evidence type="ECO:0000313" key="6">
    <source>
        <dbReference type="EMBL" id="HIU23676.1"/>
    </source>
</evidence>
<keyword evidence="4 6" id="KW-0067">ATP-binding</keyword>
<dbReference type="Gene3D" id="3.40.50.300">
    <property type="entry name" value="P-loop containing nucleotide triphosphate hydrolases"/>
    <property type="match status" value="1"/>
</dbReference>
<sequence length="211" mass="23076">MGNEIPALIDVSFSVRRGEAVALVGPNGCGKSTALRVLCGLTFPDKGEVQFDGATIDATSLAQADFAKRFHQRMGFVFQDADTQLFCPSVWDEVAFGPRQMRLSEDEVTQRCEDALNLFGVRELSRRAPYHLSGGEKRRVALASVVSMAPEMLVLDEPTDGLDNASRDNVVGFLRAFVDAGGAVLVTTHHHDLVEDLHAREVHMGSNHRLL</sequence>
<keyword evidence="3" id="KW-0547">Nucleotide-binding</keyword>
<keyword evidence="2" id="KW-0813">Transport</keyword>
<evidence type="ECO:0000313" key="7">
    <source>
        <dbReference type="Proteomes" id="UP000824078"/>
    </source>
</evidence>
<dbReference type="GO" id="GO:0016887">
    <property type="term" value="F:ATP hydrolysis activity"/>
    <property type="evidence" value="ECO:0007669"/>
    <property type="project" value="InterPro"/>
</dbReference>
<name>A0A9D1L4I4_9ACTN</name>
<dbReference type="PROSITE" id="PS00211">
    <property type="entry name" value="ABC_TRANSPORTER_1"/>
    <property type="match status" value="1"/>
</dbReference>
<organism evidence="6 7">
    <name type="scientific">Candidatus Coprovicinus avistercoris</name>
    <dbReference type="NCBI Taxonomy" id="2840754"/>
    <lineage>
        <taxon>Bacteria</taxon>
        <taxon>Bacillati</taxon>
        <taxon>Actinomycetota</taxon>
        <taxon>Coriobacteriia</taxon>
        <taxon>Coriobacteriales</taxon>
        <taxon>Coriobacteriaceae</taxon>
        <taxon>Coriobacteriaceae incertae sedis</taxon>
        <taxon>Candidatus Coprovicinus</taxon>
    </lineage>
</organism>
<dbReference type="InterPro" id="IPR027417">
    <property type="entry name" value="P-loop_NTPase"/>
</dbReference>
<dbReference type="PANTHER" id="PTHR43553">
    <property type="entry name" value="HEAVY METAL TRANSPORTER"/>
    <property type="match status" value="1"/>
</dbReference>
<dbReference type="AlphaFoldDB" id="A0A9D1L4I4"/>
<dbReference type="GO" id="GO:0043190">
    <property type="term" value="C:ATP-binding cassette (ABC) transporter complex"/>
    <property type="evidence" value="ECO:0007669"/>
    <property type="project" value="TreeGrafter"/>
</dbReference>
<gene>
    <name evidence="6" type="ORF">IAD17_01975</name>
</gene>
<dbReference type="CDD" id="cd03225">
    <property type="entry name" value="ABC_cobalt_CbiO_domain1"/>
    <property type="match status" value="1"/>
</dbReference>
<reference evidence="6" key="1">
    <citation type="submission" date="2020-10" db="EMBL/GenBank/DDBJ databases">
        <authorList>
            <person name="Gilroy R."/>
        </authorList>
    </citation>
    <scope>NUCLEOTIDE SEQUENCE</scope>
    <source>
        <strain evidence="6">ChiHjej12B11-29160</strain>
    </source>
</reference>
<feature type="domain" description="ABC transporter" evidence="5">
    <location>
        <begin position="1"/>
        <end position="210"/>
    </location>
</feature>